<dbReference type="InterPro" id="IPR052202">
    <property type="entry name" value="Yeast_MetPath_Reg"/>
</dbReference>
<dbReference type="InterPro" id="IPR001138">
    <property type="entry name" value="Zn2Cys6_DnaBD"/>
</dbReference>
<feature type="region of interest" description="Disordered" evidence="8">
    <location>
        <begin position="21"/>
        <end position="40"/>
    </location>
</feature>
<proteinExistence type="predicted"/>
<dbReference type="SUPFAM" id="SSF57701">
    <property type="entry name" value="Zn2/Cys6 DNA-binding domain"/>
    <property type="match status" value="1"/>
</dbReference>
<name>A0A7U2ET12_PHANO</name>
<dbReference type="VEuPathDB" id="FungiDB:JI435_024070"/>
<feature type="domain" description="Zn(2)-C6 fungal-type" evidence="9">
    <location>
        <begin position="53"/>
        <end position="83"/>
    </location>
</feature>
<dbReference type="GO" id="GO:0008270">
    <property type="term" value="F:zinc ion binding"/>
    <property type="evidence" value="ECO:0007669"/>
    <property type="project" value="InterPro"/>
</dbReference>
<dbReference type="PROSITE" id="PS00463">
    <property type="entry name" value="ZN2_CY6_FUNGAL_1"/>
    <property type="match status" value="1"/>
</dbReference>
<dbReference type="SMART" id="SM00066">
    <property type="entry name" value="GAL4"/>
    <property type="match status" value="1"/>
</dbReference>
<evidence type="ECO:0000259" key="9">
    <source>
        <dbReference type="PROSITE" id="PS50048"/>
    </source>
</evidence>
<keyword evidence="7" id="KW-0539">Nucleus</keyword>
<sequence length="296" mass="32751">MNVFRSGKACGRTCKSKLGQSQVRKRTNIGPPTPSCSNSADAMEGASTVYPISCEHCRTKKSRCDRELPTCTQCASSGIDCRYPPVNKRGIPSGYLSYIEQRLLDTEVVVFELLSAVYKSHVPIQPQRLSEAERQALADLSQKQAKSAKIEEWKRLPLDTDKHRHEWWSRRCQSMFSSTQAGSTRSLQDAMSPQDTWVDASPLSVQFEDTQTCTATRPSFSDLSQTADPAVSWQQSLNVDLSGTGVNFDDSVPSKFTSSSTSNLGQDASDIAKASAQLSVADNSQVLNAERWRKYF</sequence>
<dbReference type="GO" id="GO:0005634">
    <property type="term" value="C:nucleus"/>
    <property type="evidence" value="ECO:0007669"/>
    <property type="project" value="UniProtKB-SubCell"/>
</dbReference>
<dbReference type="GO" id="GO:0003677">
    <property type="term" value="F:DNA binding"/>
    <property type="evidence" value="ECO:0007669"/>
    <property type="project" value="UniProtKB-KW"/>
</dbReference>
<dbReference type="AlphaFoldDB" id="A0A7U2ET12"/>
<evidence type="ECO:0000313" key="11">
    <source>
        <dbReference type="Proteomes" id="UP000663193"/>
    </source>
</evidence>
<dbReference type="GO" id="GO:0000981">
    <property type="term" value="F:DNA-binding transcription factor activity, RNA polymerase II-specific"/>
    <property type="evidence" value="ECO:0007669"/>
    <property type="project" value="InterPro"/>
</dbReference>
<evidence type="ECO:0000256" key="4">
    <source>
        <dbReference type="ARBA" id="ARBA00023015"/>
    </source>
</evidence>
<evidence type="ECO:0000256" key="3">
    <source>
        <dbReference type="ARBA" id="ARBA00022833"/>
    </source>
</evidence>
<comment type="subcellular location">
    <subcellularLocation>
        <location evidence="1">Nucleus</location>
    </subcellularLocation>
</comment>
<dbReference type="InterPro" id="IPR036864">
    <property type="entry name" value="Zn2-C6_fun-type_DNA-bd_sf"/>
</dbReference>
<evidence type="ECO:0000256" key="5">
    <source>
        <dbReference type="ARBA" id="ARBA00023125"/>
    </source>
</evidence>
<dbReference type="PANTHER" id="PTHR47782">
    <property type="entry name" value="ZN(II)2CYS6 TRANSCRIPTION FACTOR (EUROFUNG)-RELATED"/>
    <property type="match status" value="1"/>
</dbReference>
<dbReference type="CDD" id="cd00067">
    <property type="entry name" value="GAL4"/>
    <property type="match status" value="1"/>
</dbReference>
<evidence type="ECO:0000313" key="10">
    <source>
        <dbReference type="EMBL" id="QRC92267.1"/>
    </source>
</evidence>
<keyword evidence="4" id="KW-0805">Transcription regulation</keyword>
<keyword evidence="5" id="KW-0238">DNA-binding</keyword>
<keyword evidence="3" id="KW-0862">Zinc</keyword>
<keyword evidence="6" id="KW-0804">Transcription</keyword>
<dbReference type="Proteomes" id="UP000663193">
    <property type="component" value="Chromosome 2"/>
</dbReference>
<dbReference type="PANTHER" id="PTHR47782:SF12">
    <property type="entry name" value="ZN(II)2CYS6 TRANSCRIPTION FACTOR (EUROFUNG)"/>
    <property type="match status" value="1"/>
</dbReference>
<dbReference type="PROSITE" id="PS50048">
    <property type="entry name" value="ZN2_CY6_FUNGAL_2"/>
    <property type="match status" value="1"/>
</dbReference>
<evidence type="ECO:0000256" key="2">
    <source>
        <dbReference type="ARBA" id="ARBA00022723"/>
    </source>
</evidence>
<dbReference type="Pfam" id="PF00172">
    <property type="entry name" value="Zn_clus"/>
    <property type="match status" value="1"/>
</dbReference>
<keyword evidence="11" id="KW-1185">Reference proteome</keyword>
<evidence type="ECO:0000256" key="8">
    <source>
        <dbReference type="SAM" id="MobiDB-lite"/>
    </source>
</evidence>
<protein>
    <recommendedName>
        <fullName evidence="9">Zn(2)-C6 fungal-type domain-containing protein</fullName>
    </recommendedName>
</protein>
<accession>A0A7U2ET12</accession>
<dbReference type="EMBL" id="CP069024">
    <property type="protein sequence ID" value="QRC92267.1"/>
    <property type="molecule type" value="Genomic_DNA"/>
</dbReference>
<dbReference type="OrthoDB" id="3862662at2759"/>
<evidence type="ECO:0000256" key="1">
    <source>
        <dbReference type="ARBA" id="ARBA00004123"/>
    </source>
</evidence>
<reference evidence="11" key="1">
    <citation type="journal article" date="2021" name="BMC Genomics">
        <title>Chromosome-level genome assembly and manually-curated proteome of model necrotroph Parastagonospora nodorum Sn15 reveals a genome-wide trove of candidate effector homologs, and redundancy of virulence-related functions within an accessory chromosome.</title>
        <authorList>
            <person name="Bertazzoni S."/>
            <person name="Jones D.A.B."/>
            <person name="Phan H.T."/>
            <person name="Tan K.-C."/>
            <person name="Hane J.K."/>
        </authorList>
    </citation>
    <scope>NUCLEOTIDE SEQUENCE [LARGE SCALE GENOMIC DNA]</scope>
    <source>
        <strain evidence="11">SN15 / ATCC MYA-4574 / FGSC 10173)</strain>
    </source>
</reference>
<evidence type="ECO:0000256" key="7">
    <source>
        <dbReference type="ARBA" id="ARBA00023242"/>
    </source>
</evidence>
<evidence type="ECO:0000256" key="6">
    <source>
        <dbReference type="ARBA" id="ARBA00023163"/>
    </source>
</evidence>
<organism evidence="10 11">
    <name type="scientific">Phaeosphaeria nodorum (strain SN15 / ATCC MYA-4574 / FGSC 10173)</name>
    <name type="common">Glume blotch fungus</name>
    <name type="synonym">Parastagonospora nodorum</name>
    <dbReference type="NCBI Taxonomy" id="321614"/>
    <lineage>
        <taxon>Eukaryota</taxon>
        <taxon>Fungi</taxon>
        <taxon>Dikarya</taxon>
        <taxon>Ascomycota</taxon>
        <taxon>Pezizomycotina</taxon>
        <taxon>Dothideomycetes</taxon>
        <taxon>Pleosporomycetidae</taxon>
        <taxon>Pleosporales</taxon>
        <taxon>Pleosporineae</taxon>
        <taxon>Phaeosphaeriaceae</taxon>
        <taxon>Parastagonospora</taxon>
    </lineage>
</organism>
<dbReference type="Gene3D" id="4.10.240.10">
    <property type="entry name" value="Zn(2)-C6 fungal-type DNA-binding domain"/>
    <property type="match status" value="1"/>
</dbReference>
<keyword evidence="2" id="KW-0479">Metal-binding</keyword>
<gene>
    <name evidence="10" type="ORF">JI435_024070</name>
</gene>